<dbReference type="SUPFAM" id="SSF55729">
    <property type="entry name" value="Acyl-CoA N-acyltransferases (Nat)"/>
    <property type="match status" value="1"/>
</dbReference>
<dbReference type="PROSITE" id="PS51186">
    <property type="entry name" value="GNAT"/>
    <property type="match status" value="1"/>
</dbReference>
<dbReference type="InterPro" id="IPR000182">
    <property type="entry name" value="GNAT_dom"/>
</dbReference>
<gene>
    <name evidence="2" type="ORF">SAMN02744124_02331</name>
</gene>
<feature type="domain" description="N-acetyltransferase" evidence="1">
    <location>
        <begin position="1"/>
        <end position="140"/>
    </location>
</feature>
<dbReference type="Pfam" id="PF00583">
    <property type="entry name" value="Acetyltransf_1"/>
    <property type="match status" value="1"/>
</dbReference>
<dbReference type="CDD" id="cd04301">
    <property type="entry name" value="NAT_SF"/>
    <property type="match status" value="1"/>
</dbReference>
<dbReference type="Proteomes" id="UP000192939">
    <property type="component" value="Unassembled WGS sequence"/>
</dbReference>
<sequence length="146" mass="16795">MFKSIKARVDEPAIRELLEYAVMFDPDALEDAARLYREEDTYQLFGYEEEEAGITGIIGYRVNASQTLEIIHLAVHPEQRMKGYGRALVLLALTEASPERMEAITDEAGADFFRNIGFQITGFWDEVAGEERFRCIYEVEENEEDE</sequence>
<organism evidence="2 3">
    <name type="scientific">Paenibacillus barengoltzii J12</name>
    <dbReference type="NCBI Taxonomy" id="935846"/>
    <lineage>
        <taxon>Bacteria</taxon>
        <taxon>Bacillati</taxon>
        <taxon>Bacillota</taxon>
        <taxon>Bacilli</taxon>
        <taxon>Bacillales</taxon>
        <taxon>Paenibacillaceae</taxon>
        <taxon>Paenibacillus</taxon>
    </lineage>
</organism>
<dbReference type="GeneID" id="43345022"/>
<evidence type="ECO:0000313" key="3">
    <source>
        <dbReference type="Proteomes" id="UP000192939"/>
    </source>
</evidence>
<proteinExistence type="predicted"/>
<keyword evidence="3" id="KW-1185">Reference proteome</keyword>
<dbReference type="RefSeq" id="WP_016312490.1">
    <property type="nucleotide sequence ID" value="NZ_FXAE01000021.1"/>
</dbReference>
<reference evidence="2 3" key="1">
    <citation type="submission" date="2017-04" db="EMBL/GenBank/DDBJ databases">
        <authorList>
            <person name="Varghese N."/>
            <person name="Submissions S."/>
        </authorList>
    </citation>
    <scope>NUCLEOTIDE SEQUENCE [LARGE SCALE GENOMIC DNA]</scope>
    <source>
        <strain evidence="2 3">J12</strain>
    </source>
</reference>
<dbReference type="InterPro" id="IPR016181">
    <property type="entry name" value="Acyl_CoA_acyltransferase"/>
</dbReference>
<dbReference type="EMBL" id="FXAE01000021">
    <property type="protein sequence ID" value="SMF29479.1"/>
    <property type="molecule type" value="Genomic_DNA"/>
</dbReference>
<evidence type="ECO:0000313" key="2">
    <source>
        <dbReference type="EMBL" id="SMF29479.1"/>
    </source>
</evidence>
<dbReference type="Gene3D" id="3.40.630.30">
    <property type="match status" value="1"/>
</dbReference>
<protein>
    <submittedName>
        <fullName evidence="2">N-acetylglutamate synthase, GNAT family</fullName>
    </submittedName>
</protein>
<comment type="caution">
    <text evidence="2">The sequence shown here is derived from an EMBL/GenBank/DDBJ whole genome shotgun (WGS) entry which is preliminary data.</text>
</comment>
<evidence type="ECO:0000259" key="1">
    <source>
        <dbReference type="PROSITE" id="PS51186"/>
    </source>
</evidence>
<accession>A0ABY1LY02</accession>
<name>A0ABY1LY02_9BACL</name>